<name>A0ABP9LN91_9GAMM</name>
<organism evidence="1 2">
    <name type="scientific">Lysobacter panacisoli</name>
    <dbReference type="NCBI Taxonomy" id="1255263"/>
    <lineage>
        <taxon>Bacteria</taxon>
        <taxon>Pseudomonadati</taxon>
        <taxon>Pseudomonadota</taxon>
        <taxon>Gammaproteobacteria</taxon>
        <taxon>Lysobacterales</taxon>
        <taxon>Lysobacteraceae</taxon>
        <taxon>Lysobacter</taxon>
    </lineage>
</organism>
<dbReference type="Pfam" id="PF15566">
    <property type="entry name" value="Imm32"/>
    <property type="match status" value="1"/>
</dbReference>
<gene>
    <name evidence="1" type="ORF">GCM10025759_32750</name>
</gene>
<evidence type="ECO:0000313" key="1">
    <source>
        <dbReference type="EMBL" id="GAA5081892.1"/>
    </source>
</evidence>
<sequence>MEVRGPVDALSTDIEGTMRISGYPEVALPSEQIVTKVLAEISISATPTEARRMAAFLLAAADEMDRMGAEYSHLHLSDKQPGFDTSPHVTIFNAEHWPSE</sequence>
<protein>
    <submittedName>
        <fullName evidence="1">Uncharacterized protein</fullName>
    </submittedName>
</protein>
<dbReference type="Proteomes" id="UP001501083">
    <property type="component" value="Unassembled WGS sequence"/>
</dbReference>
<keyword evidence="2" id="KW-1185">Reference proteome</keyword>
<accession>A0ABP9LN91</accession>
<dbReference type="InterPro" id="IPR029083">
    <property type="entry name" value="Imm32"/>
</dbReference>
<dbReference type="EMBL" id="BAABKY010000005">
    <property type="protein sequence ID" value="GAA5081892.1"/>
    <property type="molecule type" value="Genomic_DNA"/>
</dbReference>
<evidence type="ECO:0000313" key="2">
    <source>
        <dbReference type="Proteomes" id="UP001501083"/>
    </source>
</evidence>
<comment type="caution">
    <text evidence="1">The sequence shown here is derived from an EMBL/GenBank/DDBJ whole genome shotgun (WGS) entry which is preliminary data.</text>
</comment>
<reference evidence="2" key="1">
    <citation type="journal article" date="2019" name="Int. J. Syst. Evol. Microbiol.">
        <title>The Global Catalogue of Microorganisms (GCM) 10K type strain sequencing project: providing services to taxonomists for standard genome sequencing and annotation.</title>
        <authorList>
            <consortium name="The Broad Institute Genomics Platform"/>
            <consortium name="The Broad Institute Genome Sequencing Center for Infectious Disease"/>
            <person name="Wu L."/>
            <person name="Ma J."/>
        </authorList>
    </citation>
    <scope>NUCLEOTIDE SEQUENCE [LARGE SCALE GENOMIC DNA]</scope>
    <source>
        <strain evidence="2">JCM 19212</strain>
    </source>
</reference>
<proteinExistence type="predicted"/>